<dbReference type="SUPFAM" id="SSF49879">
    <property type="entry name" value="SMAD/FHA domain"/>
    <property type="match status" value="1"/>
</dbReference>
<dbReference type="KEGG" id="amr:AM1_2687"/>
<evidence type="ECO:0000259" key="3">
    <source>
        <dbReference type="PROSITE" id="PS50006"/>
    </source>
</evidence>
<protein>
    <submittedName>
        <fullName evidence="4">FHA domain containing protein</fullName>
    </submittedName>
</protein>
<dbReference type="RefSeq" id="WP_012163139.1">
    <property type="nucleotide sequence ID" value="NC_009925.1"/>
</dbReference>
<gene>
    <name evidence="4" type="ordered locus">AM1_2687</name>
</gene>
<dbReference type="STRING" id="329726.AM1_2687"/>
<dbReference type="HOGENOM" id="CLU_097045_0_0_3"/>
<dbReference type="InterPro" id="IPR008984">
    <property type="entry name" value="SMAD_FHA_dom_sf"/>
</dbReference>
<evidence type="ECO:0000313" key="5">
    <source>
        <dbReference type="Proteomes" id="UP000000268"/>
    </source>
</evidence>
<feature type="transmembrane region" description="Helical" evidence="2">
    <location>
        <begin position="213"/>
        <end position="234"/>
    </location>
</feature>
<dbReference type="EMBL" id="CP000828">
    <property type="protein sequence ID" value="ABW27689.1"/>
    <property type="molecule type" value="Genomic_DNA"/>
</dbReference>
<feature type="domain" description="FHA" evidence="3">
    <location>
        <begin position="31"/>
        <end position="91"/>
    </location>
</feature>
<evidence type="ECO:0000256" key="2">
    <source>
        <dbReference type="SAM" id="Phobius"/>
    </source>
</evidence>
<organism evidence="4 5">
    <name type="scientific">Acaryochloris marina (strain MBIC 11017)</name>
    <dbReference type="NCBI Taxonomy" id="329726"/>
    <lineage>
        <taxon>Bacteria</taxon>
        <taxon>Bacillati</taxon>
        <taxon>Cyanobacteriota</taxon>
        <taxon>Cyanophyceae</taxon>
        <taxon>Acaryochloridales</taxon>
        <taxon>Acaryochloridaceae</taxon>
        <taxon>Acaryochloris</taxon>
    </lineage>
</organism>
<keyword evidence="2" id="KW-1133">Transmembrane helix</keyword>
<evidence type="ECO:0000256" key="1">
    <source>
        <dbReference type="SAM" id="MobiDB-lite"/>
    </source>
</evidence>
<keyword evidence="2" id="KW-0472">Membrane</keyword>
<keyword evidence="2" id="KW-0812">Transmembrane</keyword>
<reference evidence="4 5" key="1">
    <citation type="journal article" date="2008" name="Proc. Natl. Acad. Sci. U.S.A.">
        <title>Niche adaptation and genome expansion in the chlorophyll d-producing cyanobacterium Acaryochloris marina.</title>
        <authorList>
            <person name="Swingley W.D."/>
            <person name="Chen M."/>
            <person name="Cheung P.C."/>
            <person name="Conrad A.L."/>
            <person name="Dejesa L.C."/>
            <person name="Hao J."/>
            <person name="Honchak B.M."/>
            <person name="Karbach L.E."/>
            <person name="Kurdoglu A."/>
            <person name="Lahiri S."/>
            <person name="Mastrian S.D."/>
            <person name="Miyashita H."/>
            <person name="Page L."/>
            <person name="Ramakrishna P."/>
            <person name="Satoh S."/>
            <person name="Sattley W.M."/>
            <person name="Shimada Y."/>
            <person name="Taylor H.L."/>
            <person name="Tomo T."/>
            <person name="Tsuchiya T."/>
            <person name="Wang Z.T."/>
            <person name="Raymond J."/>
            <person name="Mimuro M."/>
            <person name="Blankenship R.E."/>
            <person name="Touchman J.W."/>
        </authorList>
    </citation>
    <scope>NUCLEOTIDE SEQUENCE [LARGE SCALE GENOMIC DNA]</scope>
    <source>
        <strain evidence="5">MBIC 11017</strain>
    </source>
</reference>
<dbReference type="InterPro" id="IPR000253">
    <property type="entry name" value="FHA_dom"/>
</dbReference>
<dbReference type="OrthoDB" id="510956at2"/>
<keyword evidence="5" id="KW-1185">Reference proteome</keyword>
<dbReference type="Proteomes" id="UP000000268">
    <property type="component" value="Chromosome"/>
</dbReference>
<dbReference type="PROSITE" id="PS50006">
    <property type="entry name" value="FHA_DOMAIN"/>
    <property type="match status" value="1"/>
</dbReference>
<dbReference type="Pfam" id="PF00498">
    <property type="entry name" value="FHA"/>
    <property type="match status" value="1"/>
</dbReference>
<evidence type="ECO:0000313" key="4">
    <source>
        <dbReference type="EMBL" id="ABW27689.1"/>
    </source>
</evidence>
<feature type="compositionally biased region" description="Polar residues" evidence="1">
    <location>
        <begin position="184"/>
        <end position="193"/>
    </location>
</feature>
<name>B0C805_ACAM1</name>
<dbReference type="SMART" id="SM00240">
    <property type="entry name" value="FHA"/>
    <property type="match status" value="1"/>
</dbReference>
<dbReference type="Gene3D" id="2.60.200.20">
    <property type="match status" value="1"/>
</dbReference>
<sequence>MHDPKNDSSERHVLVINDGKRRAIALDSAAYSIGRDESNAIVLDSPTISRKHAILLRLPTPGKSTYRYRLIDGDSEGNRSANGVFVNDKRCSSQELADGDRLGLGRKIKASYLVVSMGEAEFIRYLESTDFQSLKSDAVNPKATVVAAEAELAASPTAKTRLARDPAAILSQANSGPAALDTMPESTVAGSSSKKADDGRQKQTLIVRQQPRLWMLSVPIVLIILAGLGGWYWVSQQEPQPSPTSTTQSE</sequence>
<proteinExistence type="predicted"/>
<feature type="region of interest" description="Disordered" evidence="1">
    <location>
        <begin position="174"/>
        <end position="202"/>
    </location>
</feature>
<accession>B0C805</accession>
<dbReference type="eggNOG" id="COG1716">
    <property type="taxonomic scope" value="Bacteria"/>
</dbReference>
<dbReference type="AlphaFoldDB" id="B0C805"/>